<keyword evidence="2 4" id="KW-0560">Oxidoreductase</keyword>
<comment type="similarity">
    <text evidence="1 4">Belongs to the D-isomer specific 2-hydroxyacid dehydrogenase family.</text>
</comment>
<sequence length="318" mass="35121">MTRKLVVLQSITSEQEAQIRQLVPDWELVHGKEREVWLPHLADAEIVAGWSSAIVEPCLRPGTKLRWVQNWGAGVDVIPLEAIADAGVMLTTASGVHPNPISETVLGMMLGLTRNIHRSVAHQLKRRWESKGPLGEMHGKTVGILGVGAIGTEVAKLCKAFGMTVLGVKRTPSSSAYADRMVTMEGLDEVLQESDYIVVTLPLTKETKHVIGRSQFERMKPTAYYINIGRGGTTDEQALIEALRSGRIAGAGLDVFEVEPLPETSPLWEMDNVILTPHNSGSTVYYNDRAMDIFLRNLSDYAAGREPQLNRVDLNRQY</sequence>
<evidence type="ECO:0000256" key="1">
    <source>
        <dbReference type="ARBA" id="ARBA00005854"/>
    </source>
</evidence>
<dbReference type="EMBL" id="SMRT01000014">
    <property type="protein sequence ID" value="TDF94089.1"/>
    <property type="molecule type" value="Genomic_DNA"/>
</dbReference>
<reference evidence="7 8" key="1">
    <citation type="submission" date="2019-03" db="EMBL/GenBank/DDBJ databases">
        <title>This is whole genome sequence of Paenibacillus sp MS74 strain.</title>
        <authorList>
            <person name="Trinh H.N."/>
        </authorList>
    </citation>
    <scope>NUCLEOTIDE SEQUENCE [LARGE SCALE GENOMIC DNA]</scope>
    <source>
        <strain evidence="7 8">MS74</strain>
    </source>
</reference>
<dbReference type="InterPro" id="IPR036291">
    <property type="entry name" value="NAD(P)-bd_dom_sf"/>
</dbReference>
<feature type="domain" description="D-isomer specific 2-hydroxyacid dehydrogenase NAD-binding" evidence="6">
    <location>
        <begin position="106"/>
        <end position="279"/>
    </location>
</feature>
<dbReference type="AlphaFoldDB" id="A0A4R5KF91"/>
<evidence type="ECO:0000256" key="4">
    <source>
        <dbReference type="RuleBase" id="RU003719"/>
    </source>
</evidence>
<dbReference type="CDD" id="cd05300">
    <property type="entry name" value="2-Hacid_dh_1"/>
    <property type="match status" value="1"/>
</dbReference>
<proteinExistence type="inferred from homology"/>
<evidence type="ECO:0000259" key="5">
    <source>
        <dbReference type="Pfam" id="PF00389"/>
    </source>
</evidence>
<evidence type="ECO:0000313" key="7">
    <source>
        <dbReference type="EMBL" id="TDF94089.1"/>
    </source>
</evidence>
<dbReference type="Gene3D" id="3.40.50.720">
    <property type="entry name" value="NAD(P)-binding Rossmann-like Domain"/>
    <property type="match status" value="2"/>
</dbReference>
<dbReference type="SUPFAM" id="SSF51735">
    <property type="entry name" value="NAD(P)-binding Rossmann-fold domains"/>
    <property type="match status" value="1"/>
</dbReference>
<evidence type="ECO:0000259" key="6">
    <source>
        <dbReference type="Pfam" id="PF02826"/>
    </source>
</evidence>
<gene>
    <name evidence="7" type="ORF">E1757_24655</name>
</gene>
<dbReference type="InterPro" id="IPR006140">
    <property type="entry name" value="D-isomer_DH_NAD-bd"/>
</dbReference>
<dbReference type="SUPFAM" id="SSF52283">
    <property type="entry name" value="Formate/glycerate dehydrogenase catalytic domain-like"/>
    <property type="match status" value="1"/>
</dbReference>
<dbReference type="Proteomes" id="UP000295636">
    <property type="component" value="Unassembled WGS sequence"/>
</dbReference>
<name>A0A4R5KF91_9BACL</name>
<dbReference type="InterPro" id="IPR006139">
    <property type="entry name" value="D-isomer_2_OHA_DH_cat_dom"/>
</dbReference>
<protein>
    <submittedName>
        <fullName evidence="7">D-2-hydroxyacid dehydrogenase</fullName>
    </submittedName>
</protein>
<keyword evidence="3" id="KW-0520">NAD</keyword>
<dbReference type="GO" id="GO:0051287">
    <property type="term" value="F:NAD binding"/>
    <property type="evidence" value="ECO:0007669"/>
    <property type="project" value="InterPro"/>
</dbReference>
<dbReference type="FunFam" id="3.40.50.720:FF:000203">
    <property type="entry name" value="D-3-phosphoglycerate dehydrogenase (SerA)"/>
    <property type="match status" value="1"/>
</dbReference>
<organism evidence="7 8">
    <name type="scientific">Paenibacillus piri</name>
    <dbReference type="NCBI Taxonomy" id="2547395"/>
    <lineage>
        <taxon>Bacteria</taxon>
        <taxon>Bacillati</taxon>
        <taxon>Bacillota</taxon>
        <taxon>Bacilli</taxon>
        <taxon>Bacillales</taxon>
        <taxon>Paenibacillaceae</taxon>
        <taxon>Paenibacillus</taxon>
    </lineage>
</organism>
<feature type="domain" description="D-isomer specific 2-hydroxyacid dehydrogenase catalytic" evidence="5">
    <location>
        <begin position="7"/>
        <end position="308"/>
    </location>
</feature>
<dbReference type="OrthoDB" id="9805416at2"/>
<evidence type="ECO:0000256" key="2">
    <source>
        <dbReference type="ARBA" id="ARBA00023002"/>
    </source>
</evidence>
<dbReference type="PANTHER" id="PTHR43333:SF1">
    <property type="entry name" value="D-ISOMER SPECIFIC 2-HYDROXYACID DEHYDROGENASE NAD-BINDING DOMAIN-CONTAINING PROTEIN"/>
    <property type="match status" value="1"/>
</dbReference>
<evidence type="ECO:0000256" key="3">
    <source>
        <dbReference type="ARBA" id="ARBA00023027"/>
    </source>
</evidence>
<evidence type="ECO:0000313" key="8">
    <source>
        <dbReference type="Proteomes" id="UP000295636"/>
    </source>
</evidence>
<accession>A0A4R5KF91</accession>
<dbReference type="GO" id="GO:0016616">
    <property type="term" value="F:oxidoreductase activity, acting on the CH-OH group of donors, NAD or NADP as acceptor"/>
    <property type="evidence" value="ECO:0007669"/>
    <property type="project" value="InterPro"/>
</dbReference>
<keyword evidence="8" id="KW-1185">Reference proteome</keyword>
<dbReference type="Pfam" id="PF00389">
    <property type="entry name" value="2-Hacid_dh"/>
    <property type="match status" value="1"/>
</dbReference>
<comment type="caution">
    <text evidence="7">The sequence shown here is derived from an EMBL/GenBank/DDBJ whole genome shotgun (WGS) entry which is preliminary data.</text>
</comment>
<dbReference type="PANTHER" id="PTHR43333">
    <property type="entry name" value="2-HACID_DH_C DOMAIN-CONTAINING PROTEIN"/>
    <property type="match status" value="1"/>
</dbReference>
<dbReference type="RefSeq" id="WP_133233188.1">
    <property type="nucleotide sequence ID" value="NZ_SMRT01000014.1"/>
</dbReference>
<dbReference type="Pfam" id="PF02826">
    <property type="entry name" value="2-Hacid_dh_C"/>
    <property type="match status" value="1"/>
</dbReference>